<accession>L8GX85</accession>
<dbReference type="GO" id="GO:0008270">
    <property type="term" value="F:zinc ion binding"/>
    <property type="evidence" value="ECO:0007669"/>
    <property type="project" value="UniProtKB-KW"/>
</dbReference>
<dbReference type="KEGG" id="acan:ACA1_063250"/>
<dbReference type="STRING" id="1257118.L8GX85"/>
<keyword evidence="2 4" id="KW-0863">Zinc-finger</keyword>
<feature type="domain" description="MYND-type" evidence="5">
    <location>
        <begin position="179"/>
        <end position="227"/>
    </location>
</feature>
<dbReference type="OrthoDB" id="2951111at2759"/>
<proteinExistence type="predicted"/>
<keyword evidence="7" id="KW-1185">Reference proteome</keyword>
<name>L8GX85_ACACF</name>
<sequence>MSKRTLYSTWTRFTSLDEKKQDCMAYINSYGPYISMHAWESVLKHRRGPGAGRGFVVVDLSTERDRSSDPKEESETRMAFIPINQFVDHGWIMGNENLLNLVRTYDPQSTYVCLFTDGFEYTETGQELPVLLLSIDEQTKREVESMLKKAGVDLDSTAASTKEEKKAEPVVVDDGTPKCAACGRKEESEQDKFPVCGRCRQAKVARPAKYCSRECQQKDWPNHKRVCSK</sequence>
<dbReference type="Proteomes" id="UP000011083">
    <property type="component" value="Unassembled WGS sequence"/>
</dbReference>
<dbReference type="PROSITE" id="PS50865">
    <property type="entry name" value="ZF_MYND_2"/>
    <property type="match status" value="1"/>
</dbReference>
<dbReference type="SUPFAM" id="SSF144232">
    <property type="entry name" value="HIT/MYND zinc finger-like"/>
    <property type="match status" value="1"/>
</dbReference>
<evidence type="ECO:0000313" key="6">
    <source>
        <dbReference type="EMBL" id="ELR17562.1"/>
    </source>
</evidence>
<gene>
    <name evidence="6" type="ORF">ACA1_063250</name>
</gene>
<dbReference type="GeneID" id="14917904"/>
<evidence type="ECO:0000313" key="7">
    <source>
        <dbReference type="Proteomes" id="UP000011083"/>
    </source>
</evidence>
<evidence type="ECO:0000256" key="1">
    <source>
        <dbReference type="ARBA" id="ARBA00022723"/>
    </source>
</evidence>
<evidence type="ECO:0000256" key="2">
    <source>
        <dbReference type="ARBA" id="ARBA00022771"/>
    </source>
</evidence>
<keyword evidence="1" id="KW-0479">Metal-binding</keyword>
<evidence type="ECO:0000259" key="5">
    <source>
        <dbReference type="PROSITE" id="PS50865"/>
    </source>
</evidence>
<dbReference type="RefSeq" id="XP_004339575.1">
    <property type="nucleotide sequence ID" value="XM_004339527.1"/>
</dbReference>
<dbReference type="AlphaFoldDB" id="L8GX85"/>
<keyword evidence="3" id="KW-0862">Zinc</keyword>
<reference evidence="6 7" key="1">
    <citation type="journal article" date="2013" name="Genome Biol.">
        <title>Genome of Acanthamoeba castellanii highlights extensive lateral gene transfer and early evolution of tyrosine kinase signaling.</title>
        <authorList>
            <person name="Clarke M."/>
            <person name="Lohan A.J."/>
            <person name="Liu B."/>
            <person name="Lagkouvardos I."/>
            <person name="Roy S."/>
            <person name="Zafar N."/>
            <person name="Bertelli C."/>
            <person name="Schilde C."/>
            <person name="Kianianmomeni A."/>
            <person name="Burglin T.R."/>
            <person name="Frech C."/>
            <person name="Turcotte B."/>
            <person name="Kopec K.O."/>
            <person name="Synnott J.M."/>
            <person name="Choo C."/>
            <person name="Paponov I."/>
            <person name="Finkler A."/>
            <person name="Soon Heng Tan C."/>
            <person name="Hutchins A.P."/>
            <person name="Weinmeier T."/>
            <person name="Rattei T."/>
            <person name="Chu J.S."/>
            <person name="Gimenez G."/>
            <person name="Irimia M."/>
            <person name="Rigden D.J."/>
            <person name="Fitzpatrick D.A."/>
            <person name="Lorenzo-Morales J."/>
            <person name="Bateman A."/>
            <person name="Chiu C.H."/>
            <person name="Tang P."/>
            <person name="Hegemann P."/>
            <person name="Fromm H."/>
            <person name="Raoult D."/>
            <person name="Greub G."/>
            <person name="Miranda-Saavedra D."/>
            <person name="Chen N."/>
            <person name="Nash P."/>
            <person name="Ginger M.L."/>
            <person name="Horn M."/>
            <person name="Schaap P."/>
            <person name="Caler L."/>
            <person name="Loftus B."/>
        </authorList>
    </citation>
    <scope>NUCLEOTIDE SEQUENCE [LARGE SCALE GENOMIC DNA]</scope>
    <source>
        <strain evidence="6 7">Neff</strain>
    </source>
</reference>
<dbReference type="InterPro" id="IPR002893">
    <property type="entry name" value="Znf_MYND"/>
</dbReference>
<dbReference type="Pfam" id="PF01753">
    <property type="entry name" value="zf-MYND"/>
    <property type="match status" value="1"/>
</dbReference>
<organism evidence="6 7">
    <name type="scientific">Acanthamoeba castellanii (strain ATCC 30010 / Neff)</name>
    <dbReference type="NCBI Taxonomy" id="1257118"/>
    <lineage>
        <taxon>Eukaryota</taxon>
        <taxon>Amoebozoa</taxon>
        <taxon>Discosea</taxon>
        <taxon>Longamoebia</taxon>
        <taxon>Centramoebida</taxon>
        <taxon>Acanthamoebidae</taxon>
        <taxon>Acanthamoeba</taxon>
    </lineage>
</organism>
<dbReference type="EMBL" id="KB007974">
    <property type="protein sequence ID" value="ELR17562.1"/>
    <property type="molecule type" value="Genomic_DNA"/>
</dbReference>
<dbReference type="Gene3D" id="6.10.140.2220">
    <property type="match status" value="1"/>
</dbReference>
<protein>
    <submittedName>
        <fullName evidence="6">MYND finger domain containing protein</fullName>
    </submittedName>
</protein>
<dbReference type="VEuPathDB" id="AmoebaDB:ACA1_063250"/>
<evidence type="ECO:0000256" key="3">
    <source>
        <dbReference type="ARBA" id="ARBA00022833"/>
    </source>
</evidence>
<evidence type="ECO:0000256" key="4">
    <source>
        <dbReference type="PROSITE-ProRule" id="PRU00134"/>
    </source>
</evidence>